<evidence type="ECO:0000313" key="3">
    <source>
        <dbReference type="Proteomes" id="UP000078544"/>
    </source>
</evidence>
<organism evidence="2 3">
    <name type="scientific">Moelleriella libera RCEF 2490</name>
    <dbReference type="NCBI Taxonomy" id="1081109"/>
    <lineage>
        <taxon>Eukaryota</taxon>
        <taxon>Fungi</taxon>
        <taxon>Dikarya</taxon>
        <taxon>Ascomycota</taxon>
        <taxon>Pezizomycotina</taxon>
        <taxon>Sordariomycetes</taxon>
        <taxon>Hypocreomycetidae</taxon>
        <taxon>Hypocreales</taxon>
        <taxon>Clavicipitaceae</taxon>
        <taxon>Moelleriella</taxon>
    </lineage>
</organism>
<dbReference type="InterPro" id="IPR004303">
    <property type="entry name" value="PAD"/>
</dbReference>
<dbReference type="Proteomes" id="UP000078544">
    <property type="component" value="Unassembled WGS sequence"/>
</dbReference>
<feature type="domain" description="Protein-arginine deiminase C-terminal" evidence="1">
    <location>
        <begin position="19"/>
        <end position="98"/>
    </location>
</feature>
<reference evidence="2 3" key="1">
    <citation type="journal article" date="2016" name="Genome Biol. Evol.">
        <title>Divergent and convergent evolution of fungal pathogenicity.</title>
        <authorList>
            <person name="Shang Y."/>
            <person name="Xiao G."/>
            <person name="Zheng P."/>
            <person name="Cen K."/>
            <person name="Zhan S."/>
            <person name="Wang C."/>
        </authorList>
    </citation>
    <scope>NUCLEOTIDE SEQUENCE [LARGE SCALE GENOMIC DNA]</scope>
    <source>
        <strain evidence="2 3">RCEF 2490</strain>
    </source>
</reference>
<name>A0A166U637_9HYPO</name>
<dbReference type="GO" id="GO:0005509">
    <property type="term" value="F:calcium ion binding"/>
    <property type="evidence" value="ECO:0007669"/>
    <property type="project" value="InterPro"/>
</dbReference>
<proteinExistence type="predicted"/>
<dbReference type="GO" id="GO:0005737">
    <property type="term" value="C:cytoplasm"/>
    <property type="evidence" value="ECO:0007669"/>
    <property type="project" value="InterPro"/>
</dbReference>
<dbReference type="PANTHER" id="PTHR10837:SF8">
    <property type="entry name" value="PROTEIN-ARGININE DEIMINASE"/>
    <property type="match status" value="1"/>
</dbReference>
<dbReference type="EMBL" id="AZGY01000002">
    <property type="protein sequence ID" value="OAA32107.1"/>
    <property type="molecule type" value="Genomic_DNA"/>
</dbReference>
<dbReference type="Gene3D" id="3.75.10.10">
    <property type="entry name" value="L-arginine/glycine Amidinotransferase, Chain A"/>
    <property type="match status" value="1"/>
</dbReference>
<dbReference type="PANTHER" id="PTHR10837">
    <property type="entry name" value="PEPTIDYLARGININE DEIMINASE"/>
    <property type="match status" value="1"/>
</dbReference>
<comment type="caution">
    <text evidence="2">The sequence shown here is derived from an EMBL/GenBank/DDBJ whole genome shotgun (WGS) entry which is preliminary data.</text>
</comment>
<gene>
    <name evidence="2" type="ORF">AAL_01439</name>
</gene>
<dbReference type="Pfam" id="PF03068">
    <property type="entry name" value="PAD"/>
    <property type="match status" value="1"/>
</dbReference>
<dbReference type="GO" id="GO:0004668">
    <property type="term" value="F:protein-arginine deiminase activity"/>
    <property type="evidence" value="ECO:0007669"/>
    <property type="project" value="InterPro"/>
</dbReference>
<keyword evidence="3" id="KW-1185">Reference proteome</keyword>
<evidence type="ECO:0000259" key="1">
    <source>
        <dbReference type="Pfam" id="PF03068"/>
    </source>
</evidence>
<accession>A0A166U637</accession>
<sequence>MNIVGAAGGVVGLSKQRLHLALYPSIINGIVFGNRKYLAPNPWGPVVNATDIIAAGARQAYAKAGFQVTYMDDWYDHHVLMGEVHCGTNVARDASDKW</sequence>
<dbReference type="AlphaFoldDB" id="A0A166U637"/>
<dbReference type="STRING" id="1081109.A0A166U637"/>
<protein>
    <submittedName>
        <fullName evidence="2">Protein-arginine deiminase type-3</fullName>
    </submittedName>
</protein>
<dbReference type="SUPFAM" id="SSF55909">
    <property type="entry name" value="Pentein"/>
    <property type="match status" value="1"/>
</dbReference>
<dbReference type="OrthoDB" id="5102063at2759"/>
<evidence type="ECO:0000313" key="2">
    <source>
        <dbReference type="EMBL" id="OAA32107.1"/>
    </source>
</evidence>
<dbReference type="InterPro" id="IPR013530">
    <property type="entry name" value="PAD_C"/>
</dbReference>